<dbReference type="Proteomes" id="UP001367676">
    <property type="component" value="Unassembled WGS sequence"/>
</dbReference>
<feature type="region of interest" description="Disordered" evidence="2">
    <location>
        <begin position="297"/>
        <end position="364"/>
    </location>
</feature>
<feature type="compositionally biased region" description="Low complexity" evidence="2">
    <location>
        <begin position="490"/>
        <end position="503"/>
    </location>
</feature>
<evidence type="ECO:0008006" key="5">
    <source>
        <dbReference type="Google" id="ProtNLM"/>
    </source>
</evidence>
<dbReference type="GO" id="GO:0005737">
    <property type="term" value="C:cytoplasm"/>
    <property type="evidence" value="ECO:0007669"/>
    <property type="project" value="TreeGrafter"/>
</dbReference>
<feature type="compositionally biased region" description="Basic and acidic residues" evidence="2">
    <location>
        <begin position="306"/>
        <end position="320"/>
    </location>
</feature>
<dbReference type="InterPro" id="IPR015267">
    <property type="entry name" value="PPP4R2"/>
</dbReference>
<feature type="region of interest" description="Disordered" evidence="2">
    <location>
        <begin position="397"/>
        <end position="421"/>
    </location>
</feature>
<reference evidence="3 4" key="1">
    <citation type="submission" date="2024-03" db="EMBL/GenBank/DDBJ databases">
        <title>Adaptation during the transition from Ophiocordyceps entomopathogen to insect associate is accompanied by gene loss and intensified selection.</title>
        <authorList>
            <person name="Ward C.M."/>
            <person name="Onetto C.A."/>
            <person name="Borneman A.R."/>
        </authorList>
    </citation>
    <scope>NUCLEOTIDE SEQUENCE [LARGE SCALE GENOMIC DNA]</scope>
    <source>
        <strain evidence="3">AWRI1</strain>
        <tissue evidence="3">Single Adult Female</tissue>
    </source>
</reference>
<dbReference type="GO" id="GO:0019888">
    <property type="term" value="F:protein phosphatase regulator activity"/>
    <property type="evidence" value="ECO:0007669"/>
    <property type="project" value="InterPro"/>
</dbReference>
<feature type="region of interest" description="Disordered" evidence="2">
    <location>
        <begin position="235"/>
        <end position="271"/>
    </location>
</feature>
<dbReference type="GO" id="GO:0030289">
    <property type="term" value="C:protein phosphatase 4 complex"/>
    <property type="evidence" value="ECO:0007669"/>
    <property type="project" value="InterPro"/>
</dbReference>
<sequence>MDNPEYTFQILEVFSKVRSKEIPRELEEYISYVARTGDPVFQWSMVKVLIKEKLLAVLNEFVENGGPIDVPPCPNVDQFDYDSMKEHVLKHLDAFLYPPFTIQRICELLAAPRKEYNRVDKYMRAIEKNVLVVSASDLSMKRALESDANESVINGILYDKVNDSLTGFSNHVFTAAPVEEHEDELNVVGAKMDETDAVQRIIDESWNEEASGGDDFKLNGSGSSFEHELQQFVGAEKGDDDIDTKTEPSSSSSDSNTVATSSSSFDDENSATSLLQPSLQNIIAEGTSISFEDVAAVTKEDEESESSLKDANDTYEFKEDSLEDANTNVSELLPASDELSSAEDDDNVPESSEATPVDVVEDDSHVKRRDFVDCQLEEPSTTTLEMMAVTVTDETSIDEPMTTESFEDAAEAQPESTSVEAAGAAECSLGEVQAEQINLSSEVDESGGWITYSAGDYQEEKNYEEPDGNSKTVSEELSHPPLAEVDVEPETTTTQMETSQSVE</sequence>
<feature type="region of interest" description="Disordered" evidence="2">
    <location>
        <begin position="439"/>
        <end position="503"/>
    </location>
</feature>
<protein>
    <recommendedName>
        <fullName evidence="5">Serine/threonine-protein phosphatase 4 regulatory subunit 2</fullName>
    </recommendedName>
</protein>
<evidence type="ECO:0000256" key="2">
    <source>
        <dbReference type="SAM" id="MobiDB-lite"/>
    </source>
</evidence>
<proteinExistence type="inferred from homology"/>
<dbReference type="Pfam" id="PF09184">
    <property type="entry name" value="PPP4R2"/>
    <property type="match status" value="1"/>
</dbReference>
<gene>
    <name evidence="3" type="ORF">V9T40_006272</name>
</gene>
<keyword evidence="4" id="KW-1185">Reference proteome</keyword>
<evidence type="ECO:0000256" key="1">
    <source>
        <dbReference type="ARBA" id="ARBA00009207"/>
    </source>
</evidence>
<evidence type="ECO:0000313" key="3">
    <source>
        <dbReference type="EMBL" id="KAK7598037.1"/>
    </source>
</evidence>
<feature type="compositionally biased region" description="Low complexity" evidence="2">
    <location>
        <begin position="247"/>
        <end position="264"/>
    </location>
</feature>
<name>A0AAN9TP70_9HEMI</name>
<evidence type="ECO:0000313" key="4">
    <source>
        <dbReference type="Proteomes" id="UP001367676"/>
    </source>
</evidence>
<dbReference type="PANTHER" id="PTHR16487:SF0">
    <property type="entry name" value="PROTEIN PHOSPHATASE 4 REGULATORY SUBUNIT 2-RELATED"/>
    <property type="match status" value="1"/>
</dbReference>
<comment type="similarity">
    <text evidence="1">Belongs to the PPP4R2 family.</text>
</comment>
<dbReference type="EMBL" id="JBBCAQ010000014">
    <property type="protein sequence ID" value="KAK7598037.1"/>
    <property type="molecule type" value="Genomic_DNA"/>
</dbReference>
<dbReference type="PANTHER" id="PTHR16487">
    <property type="entry name" value="PPP4R2-RELATED PROTEIN"/>
    <property type="match status" value="1"/>
</dbReference>
<accession>A0AAN9TP70</accession>
<dbReference type="AlphaFoldDB" id="A0AAN9TP70"/>
<comment type="caution">
    <text evidence="3">The sequence shown here is derived from an EMBL/GenBank/DDBJ whole genome shotgun (WGS) entry which is preliminary data.</text>
</comment>
<dbReference type="GO" id="GO:0005634">
    <property type="term" value="C:nucleus"/>
    <property type="evidence" value="ECO:0007669"/>
    <property type="project" value="TreeGrafter"/>
</dbReference>
<organism evidence="3 4">
    <name type="scientific">Parthenolecanium corni</name>
    <dbReference type="NCBI Taxonomy" id="536013"/>
    <lineage>
        <taxon>Eukaryota</taxon>
        <taxon>Metazoa</taxon>
        <taxon>Ecdysozoa</taxon>
        <taxon>Arthropoda</taxon>
        <taxon>Hexapoda</taxon>
        <taxon>Insecta</taxon>
        <taxon>Pterygota</taxon>
        <taxon>Neoptera</taxon>
        <taxon>Paraneoptera</taxon>
        <taxon>Hemiptera</taxon>
        <taxon>Sternorrhyncha</taxon>
        <taxon>Coccoidea</taxon>
        <taxon>Coccidae</taxon>
        <taxon>Parthenolecanium</taxon>
    </lineage>
</organism>